<keyword evidence="2" id="KW-0949">S-adenosyl-L-methionine</keyword>
<evidence type="ECO:0000256" key="2">
    <source>
        <dbReference type="ARBA" id="ARBA00022691"/>
    </source>
</evidence>
<dbReference type="InterPro" id="IPR051198">
    <property type="entry name" value="BchE-like"/>
</dbReference>
<dbReference type="Gene3D" id="3.20.20.70">
    <property type="entry name" value="Aldolase class I"/>
    <property type="match status" value="1"/>
</dbReference>
<reference evidence="7 8" key="1">
    <citation type="submission" date="2021-02" db="EMBL/GenBank/DDBJ databases">
        <title>De Novo genome assembly of isolated myxobacteria.</title>
        <authorList>
            <person name="Stevens D.C."/>
        </authorList>
    </citation>
    <scope>NUCLEOTIDE SEQUENCE [LARGE SCALE GENOMIC DNA]</scope>
    <source>
        <strain evidence="8">SCPEA02</strain>
    </source>
</reference>
<accession>A0ABX7P826</accession>
<dbReference type="SFLD" id="SFLDG01082">
    <property type="entry name" value="B12-binding_domain_containing"/>
    <property type="match status" value="1"/>
</dbReference>
<name>A0ABX7P826_9BACT</name>
<feature type="domain" description="Elp3/MiaA/NifB-like radical SAM core" evidence="6">
    <location>
        <begin position="261"/>
        <end position="497"/>
    </location>
</feature>
<protein>
    <submittedName>
        <fullName evidence="7">B12-binding domain/radical SAM domain-containing protein</fullName>
    </submittedName>
</protein>
<proteinExistence type="predicted"/>
<evidence type="ECO:0000313" key="8">
    <source>
        <dbReference type="Proteomes" id="UP000662747"/>
    </source>
</evidence>
<dbReference type="SFLD" id="SFLDS00029">
    <property type="entry name" value="Radical_SAM"/>
    <property type="match status" value="1"/>
</dbReference>
<evidence type="ECO:0000259" key="6">
    <source>
        <dbReference type="SMART" id="SM00729"/>
    </source>
</evidence>
<evidence type="ECO:0000256" key="4">
    <source>
        <dbReference type="ARBA" id="ARBA00023004"/>
    </source>
</evidence>
<evidence type="ECO:0000256" key="1">
    <source>
        <dbReference type="ARBA" id="ARBA00001966"/>
    </source>
</evidence>
<keyword evidence="5" id="KW-0411">Iron-sulfur</keyword>
<dbReference type="PANTHER" id="PTHR43409">
    <property type="entry name" value="ANAEROBIC MAGNESIUM-PROTOPORPHYRIN IX MONOMETHYL ESTER CYCLASE-RELATED"/>
    <property type="match status" value="1"/>
</dbReference>
<dbReference type="PANTHER" id="PTHR43409:SF16">
    <property type="entry name" value="SLR0320 PROTEIN"/>
    <property type="match status" value="1"/>
</dbReference>
<gene>
    <name evidence="7" type="ORF">JY651_17490</name>
</gene>
<keyword evidence="8" id="KW-1185">Reference proteome</keyword>
<dbReference type="InterPro" id="IPR013785">
    <property type="entry name" value="Aldolase_TIM"/>
</dbReference>
<dbReference type="InterPro" id="IPR058240">
    <property type="entry name" value="rSAM_sf"/>
</dbReference>
<sequence length="538" mass="58353">MEEGCHMSLRVIAVAAPDWVAGVKDSRALNSRDPASLFNACRHAAQETRTPSSAWSHSNWAGTRLERRSKVLLMYSLDEMPAFAELLRREQPNLLLLGAMSLCLPGAVACAALARELLGDRVVIVLGGRHASETMYLENPRRRDAEAVRHHPGSPLRLMASGRLAPVFDLVISGDGEHLITALGEAVARAEREGSASLARSVFGQLDGTVPGDWIAGMLDGNTIHTRVSAARPVDYSRCPSPALEFGVAGAFDVFGGRMTAHVFSDTGRGCVYDCAFCSERKSATGGLRDTAHAADRLYRQLSEAVTVISEDHPGRKSSAFVEDSVILGGSPRLVDQLAQRLESAPLDIEFGAQLTIDQILTRRAQLARLARVGLRYVFIGVETLVPEAIGGMSKDLGHKQAPWLARIHQALGLLSEHGIHCGCAILFGLGETQERRLELLDALWSMRRTYGMPEPISANWAVQHPLCGEDGGAGYEYLDWGTPPGPFLDCFHRFGEASVLYPLPHVGAPRLDEVRQVTGILDAMAVPEQPRARLLAK</sequence>
<dbReference type="NCBIfam" id="TIGR04434">
    <property type="entry name" value="rSAM_Pput_1520"/>
    <property type="match status" value="1"/>
</dbReference>
<comment type="cofactor">
    <cofactor evidence="1">
        <name>[4Fe-4S] cluster</name>
        <dbReference type="ChEBI" id="CHEBI:49883"/>
    </cofactor>
</comment>
<dbReference type="SUPFAM" id="SSF102114">
    <property type="entry name" value="Radical SAM enzymes"/>
    <property type="match status" value="1"/>
</dbReference>
<dbReference type="InterPro" id="IPR007197">
    <property type="entry name" value="rSAM"/>
</dbReference>
<dbReference type="InterPro" id="IPR006638">
    <property type="entry name" value="Elp3/MiaA/NifB-like_rSAM"/>
</dbReference>
<dbReference type="Proteomes" id="UP000662747">
    <property type="component" value="Chromosome"/>
</dbReference>
<evidence type="ECO:0000256" key="3">
    <source>
        <dbReference type="ARBA" id="ARBA00022723"/>
    </source>
</evidence>
<keyword evidence="4" id="KW-0408">Iron</keyword>
<evidence type="ECO:0000256" key="5">
    <source>
        <dbReference type="ARBA" id="ARBA00023014"/>
    </source>
</evidence>
<dbReference type="InterPro" id="IPR030973">
    <property type="entry name" value="CHP04434"/>
</dbReference>
<dbReference type="Pfam" id="PF04055">
    <property type="entry name" value="Radical_SAM"/>
    <property type="match status" value="1"/>
</dbReference>
<dbReference type="SMART" id="SM00729">
    <property type="entry name" value="Elp3"/>
    <property type="match status" value="1"/>
</dbReference>
<organism evidence="7 8">
    <name type="scientific">Pyxidicoccus parkwayensis</name>
    <dbReference type="NCBI Taxonomy" id="2813578"/>
    <lineage>
        <taxon>Bacteria</taxon>
        <taxon>Pseudomonadati</taxon>
        <taxon>Myxococcota</taxon>
        <taxon>Myxococcia</taxon>
        <taxon>Myxococcales</taxon>
        <taxon>Cystobacterineae</taxon>
        <taxon>Myxococcaceae</taxon>
        <taxon>Pyxidicoccus</taxon>
    </lineage>
</organism>
<dbReference type="EMBL" id="CP071090">
    <property type="protein sequence ID" value="QSQ26613.1"/>
    <property type="molecule type" value="Genomic_DNA"/>
</dbReference>
<evidence type="ECO:0000313" key="7">
    <source>
        <dbReference type="EMBL" id="QSQ26613.1"/>
    </source>
</evidence>
<keyword evidence="3" id="KW-0479">Metal-binding</keyword>